<feature type="domain" description="DUF3616" evidence="1">
    <location>
        <begin position="20"/>
        <end position="335"/>
    </location>
</feature>
<protein>
    <submittedName>
        <fullName evidence="2">DUF3616 domain-containing protein</fullName>
    </submittedName>
</protein>
<reference evidence="2 3" key="1">
    <citation type="submission" date="2024-03" db="EMBL/GenBank/DDBJ databases">
        <title>Actinomycetospora sp. OC33-EN06, a novel actinomycete isolated from wild orchid (Aerides multiflora).</title>
        <authorList>
            <person name="Suriyachadkun C."/>
        </authorList>
    </citation>
    <scope>NUCLEOTIDE SEQUENCE [LARGE SCALE GENOMIC DNA]</scope>
    <source>
        <strain evidence="2 3">OC33-EN06</strain>
    </source>
</reference>
<dbReference type="Proteomes" id="UP001370100">
    <property type="component" value="Unassembled WGS sequence"/>
</dbReference>
<accession>A0ABU8N511</accession>
<organism evidence="2 3">
    <name type="scientific">Actinomycetospora aeridis</name>
    <dbReference type="NCBI Taxonomy" id="3129231"/>
    <lineage>
        <taxon>Bacteria</taxon>
        <taxon>Bacillati</taxon>
        <taxon>Actinomycetota</taxon>
        <taxon>Actinomycetes</taxon>
        <taxon>Pseudonocardiales</taxon>
        <taxon>Pseudonocardiaceae</taxon>
        <taxon>Actinomycetospora</taxon>
    </lineage>
</organism>
<evidence type="ECO:0000259" key="1">
    <source>
        <dbReference type="Pfam" id="PF12275"/>
    </source>
</evidence>
<dbReference type="EMBL" id="JBBEGL010000003">
    <property type="protein sequence ID" value="MEJ2887462.1"/>
    <property type="molecule type" value="Genomic_DNA"/>
</dbReference>
<gene>
    <name evidence="2" type="ORF">WCD41_13460</name>
</gene>
<dbReference type="InterPro" id="IPR022060">
    <property type="entry name" value="DUF3616"/>
</dbReference>
<keyword evidence="3" id="KW-1185">Reference proteome</keyword>
<dbReference type="RefSeq" id="WP_337713927.1">
    <property type="nucleotide sequence ID" value="NZ_JBBEGL010000003.1"/>
</dbReference>
<proteinExistence type="predicted"/>
<name>A0ABU8N511_9PSEU</name>
<sequence length="343" mass="35360">MTPLPVRLHLGSYAPTAGLDLSGVAVTGDTMFLAPDEGSALLRLRREPGGSLGWEEPEEVALTEAVALKGGPEDEVDAEGLDVVDGCLWVAGSHSAKRKRVKPGTALDEIGPRIAEVSPEKSRRVLARLPLRDGADGPRTVPAGQEVAGLGEAARLPAGKRGLWGALADDEHLGPFLGIPGKDNGFDVEGLAVREANAGGGVVLGLRGPVLRGWAVLLEVAVHADGAALVLDGVTKHFVDLEGLGVRDLARDGDDLLVLAGPTMVLDGPARVVRLRGAASAALPPAITAGEVEVVTEVAVGRGCDRPEGLAVLPEGLLVLHDTPAPHRLDGDHLVGDLWPAAM</sequence>
<dbReference type="Pfam" id="PF12275">
    <property type="entry name" value="DUF3616"/>
    <property type="match status" value="1"/>
</dbReference>
<evidence type="ECO:0000313" key="2">
    <source>
        <dbReference type="EMBL" id="MEJ2887462.1"/>
    </source>
</evidence>
<comment type="caution">
    <text evidence="2">The sequence shown here is derived from an EMBL/GenBank/DDBJ whole genome shotgun (WGS) entry which is preliminary data.</text>
</comment>
<evidence type="ECO:0000313" key="3">
    <source>
        <dbReference type="Proteomes" id="UP001370100"/>
    </source>
</evidence>